<evidence type="ECO:0000313" key="2">
    <source>
        <dbReference type="EMBL" id="PRQ56897.1"/>
    </source>
</evidence>
<organism evidence="2 3">
    <name type="scientific">Rosa chinensis</name>
    <name type="common">China rose</name>
    <dbReference type="NCBI Taxonomy" id="74649"/>
    <lineage>
        <taxon>Eukaryota</taxon>
        <taxon>Viridiplantae</taxon>
        <taxon>Streptophyta</taxon>
        <taxon>Embryophyta</taxon>
        <taxon>Tracheophyta</taxon>
        <taxon>Spermatophyta</taxon>
        <taxon>Magnoliopsida</taxon>
        <taxon>eudicotyledons</taxon>
        <taxon>Gunneridae</taxon>
        <taxon>Pentapetalae</taxon>
        <taxon>rosids</taxon>
        <taxon>fabids</taxon>
        <taxon>Rosales</taxon>
        <taxon>Rosaceae</taxon>
        <taxon>Rosoideae</taxon>
        <taxon>Rosoideae incertae sedis</taxon>
        <taxon>Rosa</taxon>
    </lineage>
</organism>
<dbReference type="OMA" id="HVLCRLK"/>
<proteinExistence type="predicted"/>
<accession>A0A2P6SDZ4</accession>
<dbReference type="SUPFAM" id="SSF48403">
    <property type="entry name" value="Ankyrin repeat"/>
    <property type="match status" value="1"/>
</dbReference>
<gene>
    <name evidence="2" type="ORF">RchiOBHm_Chr1g0342341</name>
</gene>
<dbReference type="EMBL" id="PDCK01000039">
    <property type="protein sequence ID" value="PRQ56897.1"/>
    <property type="molecule type" value="Genomic_DNA"/>
</dbReference>
<dbReference type="PANTHER" id="PTHR24128">
    <property type="entry name" value="HOMEOBOX PROTEIN WARIAI"/>
    <property type="match status" value="1"/>
</dbReference>
<dbReference type="Proteomes" id="UP000238479">
    <property type="component" value="Chromosome 1"/>
</dbReference>
<dbReference type="InterPro" id="IPR002110">
    <property type="entry name" value="Ankyrin_rpt"/>
</dbReference>
<reference evidence="2 3" key="1">
    <citation type="journal article" date="2018" name="Nat. Genet.">
        <title>The Rosa genome provides new insights in the design of modern roses.</title>
        <authorList>
            <person name="Bendahmane M."/>
        </authorList>
    </citation>
    <scope>NUCLEOTIDE SEQUENCE [LARGE SCALE GENOMIC DNA]</scope>
    <source>
        <strain evidence="3">cv. Old Blush</strain>
    </source>
</reference>
<dbReference type="PROSITE" id="PS50297">
    <property type="entry name" value="ANK_REP_REGION"/>
    <property type="match status" value="1"/>
</dbReference>
<evidence type="ECO:0000313" key="3">
    <source>
        <dbReference type="Proteomes" id="UP000238479"/>
    </source>
</evidence>
<comment type="caution">
    <text evidence="2">The sequence shown here is derived from an EMBL/GenBank/DDBJ whole genome shotgun (WGS) entry which is preliminary data.</text>
</comment>
<protein>
    <submittedName>
        <fullName evidence="2">Putative ankyrin repeat-containing domain-containing protein</fullName>
    </submittedName>
</protein>
<dbReference type="STRING" id="74649.A0A2P6SDZ4"/>
<dbReference type="Gramene" id="PRQ56897">
    <property type="protein sequence ID" value="PRQ56897"/>
    <property type="gene ID" value="RchiOBHm_Chr1g0342341"/>
</dbReference>
<dbReference type="InterPro" id="IPR036770">
    <property type="entry name" value="Ankyrin_rpt-contain_sf"/>
</dbReference>
<feature type="repeat" description="ANK" evidence="1">
    <location>
        <begin position="114"/>
        <end position="136"/>
    </location>
</feature>
<dbReference type="PROSITE" id="PS50088">
    <property type="entry name" value="ANK_REPEAT"/>
    <property type="match status" value="1"/>
</dbReference>
<dbReference type="SMART" id="SM00248">
    <property type="entry name" value="ANK"/>
    <property type="match status" value="4"/>
</dbReference>
<dbReference type="Gene3D" id="1.25.40.20">
    <property type="entry name" value="Ankyrin repeat-containing domain"/>
    <property type="match status" value="1"/>
</dbReference>
<dbReference type="Pfam" id="PF12796">
    <property type="entry name" value="Ank_2"/>
    <property type="match status" value="2"/>
</dbReference>
<keyword evidence="1" id="KW-0040">ANK repeat</keyword>
<evidence type="ECO:0000256" key="1">
    <source>
        <dbReference type="PROSITE-ProRule" id="PRU00023"/>
    </source>
</evidence>
<dbReference type="AlphaFoldDB" id="A0A2P6SDZ4"/>
<keyword evidence="3" id="KW-1185">Reference proteome</keyword>
<name>A0A2P6SDZ4_ROSCH</name>
<sequence length="215" mass="24213">MATRQDEGDAIELVYKASVAGCVSTLNKLIETSPLILRKFSLTTFTETPLHVSALPGHHDFTRTLLTHNPNLAKELDSYRRSSLHLASAEGHEEIVQVLLHADHADVCLYHDQDGRIPLHYSAMRGRLEVLKKLIRAKPESIFVSVLNRSRETALHLCVKYNQLECLKLLVEHVGEQKSEFLNSKDTVGGRTILHLALVLKQTEGLRYVIYGELN</sequence>
<dbReference type="PANTHER" id="PTHR24128:SF96">
    <property type="entry name" value="ANKYRIN REPEAT-CONTAINING PROTEIN BDA1-LIKE"/>
    <property type="match status" value="1"/>
</dbReference>